<dbReference type="GO" id="GO:0009116">
    <property type="term" value="P:nucleoside metabolic process"/>
    <property type="evidence" value="ECO:0007669"/>
    <property type="project" value="InterPro"/>
</dbReference>
<dbReference type="EMBL" id="JAENGY010000381">
    <property type="protein sequence ID" value="KAG6964390.1"/>
    <property type="molecule type" value="Genomic_DNA"/>
</dbReference>
<evidence type="ECO:0000259" key="3">
    <source>
        <dbReference type="Pfam" id="PF01048"/>
    </source>
</evidence>
<dbReference type="PANTHER" id="PTHR11904">
    <property type="entry name" value="METHYLTHIOADENOSINE/PURINE NUCLEOSIDE PHOSPHORYLASE"/>
    <property type="match status" value="1"/>
</dbReference>
<evidence type="ECO:0000313" key="4">
    <source>
        <dbReference type="EMBL" id="KAG6964390.1"/>
    </source>
</evidence>
<accession>A0A8J5M528</accession>
<dbReference type="Proteomes" id="UP000709295">
    <property type="component" value="Unassembled WGS sequence"/>
</dbReference>
<protein>
    <recommendedName>
        <fullName evidence="3">Nucleoside phosphorylase domain-containing protein</fullName>
    </recommendedName>
</protein>
<dbReference type="AlphaFoldDB" id="A0A8J5M528"/>
<reference evidence="4" key="1">
    <citation type="submission" date="2021-01" db="EMBL/GenBank/DDBJ databases">
        <title>Phytophthora aleatoria, a newly-described species from Pinus radiata is distinct from Phytophthora cactorum isolates based on comparative genomics.</title>
        <authorList>
            <person name="Mcdougal R."/>
            <person name="Panda P."/>
            <person name="Williams N."/>
            <person name="Studholme D.J."/>
        </authorList>
    </citation>
    <scope>NUCLEOTIDE SEQUENCE</scope>
    <source>
        <strain evidence="4">NZFS 4037</strain>
    </source>
</reference>
<organism evidence="4 5">
    <name type="scientific">Phytophthora aleatoria</name>
    <dbReference type="NCBI Taxonomy" id="2496075"/>
    <lineage>
        <taxon>Eukaryota</taxon>
        <taxon>Sar</taxon>
        <taxon>Stramenopiles</taxon>
        <taxon>Oomycota</taxon>
        <taxon>Peronosporomycetes</taxon>
        <taxon>Peronosporales</taxon>
        <taxon>Peronosporaceae</taxon>
        <taxon>Phytophthora</taxon>
    </lineage>
</organism>
<dbReference type="InterPro" id="IPR011268">
    <property type="entry name" value="Purine_phosphorylase"/>
</dbReference>
<dbReference type="Pfam" id="PF01048">
    <property type="entry name" value="PNP_UDP_1"/>
    <property type="match status" value="1"/>
</dbReference>
<keyword evidence="2" id="KW-0808">Transferase</keyword>
<evidence type="ECO:0000256" key="2">
    <source>
        <dbReference type="ARBA" id="ARBA00022679"/>
    </source>
</evidence>
<gene>
    <name evidence="4" type="ORF">JG688_00007723</name>
</gene>
<keyword evidence="1" id="KW-0328">Glycosyltransferase</keyword>
<sequence length="70" mass="7539">MSTDPEAIVAAHCGLKSIGLSIITNKALFPGDKRAAACHEEIIETNETTQHDIETFVRDLIAAIGTQHHS</sequence>
<dbReference type="InterPro" id="IPR000845">
    <property type="entry name" value="Nucleoside_phosphorylase_d"/>
</dbReference>
<evidence type="ECO:0000313" key="5">
    <source>
        <dbReference type="Proteomes" id="UP000709295"/>
    </source>
</evidence>
<dbReference type="GO" id="GO:0004731">
    <property type="term" value="F:purine-nucleoside phosphorylase activity"/>
    <property type="evidence" value="ECO:0007669"/>
    <property type="project" value="InterPro"/>
</dbReference>
<comment type="caution">
    <text evidence="4">The sequence shown here is derived from an EMBL/GenBank/DDBJ whole genome shotgun (WGS) entry which is preliminary data.</text>
</comment>
<proteinExistence type="predicted"/>
<name>A0A8J5M528_9STRA</name>
<dbReference type="GO" id="GO:0005737">
    <property type="term" value="C:cytoplasm"/>
    <property type="evidence" value="ECO:0007669"/>
    <property type="project" value="TreeGrafter"/>
</dbReference>
<keyword evidence="5" id="KW-1185">Reference proteome</keyword>
<feature type="domain" description="Nucleoside phosphorylase" evidence="3">
    <location>
        <begin position="1"/>
        <end position="61"/>
    </location>
</feature>
<dbReference type="PANTHER" id="PTHR11904:SF9">
    <property type="entry name" value="PURINE NUCLEOSIDE PHOSPHORYLASE-RELATED"/>
    <property type="match status" value="1"/>
</dbReference>
<evidence type="ECO:0000256" key="1">
    <source>
        <dbReference type="ARBA" id="ARBA00022676"/>
    </source>
</evidence>